<evidence type="ECO:0000313" key="2">
    <source>
        <dbReference type="EMBL" id="KAK7712407.1"/>
    </source>
</evidence>
<dbReference type="EMBL" id="JAKNSF020000135">
    <property type="protein sequence ID" value="KAK7712407.1"/>
    <property type="molecule type" value="Genomic_DNA"/>
</dbReference>
<organism evidence="2 3">
    <name type="scientific">Diaporthe eres</name>
    <name type="common">Phomopsis oblonga</name>
    <dbReference type="NCBI Taxonomy" id="83184"/>
    <lineage>
        <taxon>Eukaryota</taxon>
        <taxon>Fungi</taxon>
        <taxon>Dikarya</taxon>
        <taxon>Ascomycota</taxon>
        <taxon>Pezizomycotina</taxon>
        <taxon>Sordariomycetes</taxon>
        <taxon>Sordariomycetidae</taxon>
        <taxon>Diaporthales</taxon>
        <taxon>Diaporthaceae</taxon>
        <taxon>Diaporthe</taxon>
        <taxon>Diaporthe eres species complex</taxon>
    </lineage>
</organism>
<keyword evidence="3" id="KW-1185">Reference proteome</keyword>
<protein>
    <submittedName>
        <fullName evidence="2">Uncharacterized protein</fullName>
    </submittedName>
</protein>
<proteinExistence type="predicted"/>
<evidence type="ECO:0000313" key="3">
    <source>
        <dbReference type="Proteomes" id="UP001430848"/>
    </source>
</evidence>
<sequence>LSGCTTFTSTVTINPTAHEYGNVYESLVYYDPDTLEICTVPDCGGGRAAPKTGVPGCPLYSGTATPTPSFLSADPLAPAVTTTTSSVAAETTTAESPAVSGSSSSSSSTTVVVVTGADGYRGFGARAGDREFDGSGGELHGVGDGVSNGDSEQLC</sequence>
<name>A0ABR1NRE8_DIAER</name>
<dbReference type="Proteomes" id="UP001430848">
    <property type="component" value="Unassembled WGS sequence"/>
</dbReference>
<feature type="region of interest" description="Disordered" evidence="1">
    <location>
        <begin position="82"/>
        <end position="110"/>
    </location>
</feature>
<feature type="non-terminal residue" evidence="2">
    <location>
        <position position="1"/>
    </location>
</feature>
<accession>A0ABR1NRE8</accession>
<reference evidence="2 3" key="1">
    <citation type="submission" date="2024-02" db="EMBL/GenBank/DDBJ databases">
        <title>De novo assembly and annotation of 12 fungi associated with fruit tree decline syndrome in Ontario, Canada.</title>
        <authorList>
            <person name="Sulman M."/>
            <person name="Ellouze W."/>
            <person name="Ilyukhin E."/>
        </authorList>
    </citation>
    <scope>NUCLEOTIDE SEQUENCE [LARGE SCALE GENOMIC DNA]</scope>
    <source>
        <strain evidence="2 3">M169</strain>
    </source>
</reference>
<evidence type="ECO:0000256" key="1">
    <source>
        <dbReference type="SAM" id="MobiDB-lite"/>
    </source>
</evidence>
<comment type="caution">
    <text evidence="2">The sequence shown here is derived from an EMBL/GenBank/DDBJ whole genome shotgun (WGS) entry which is preliminary data.</text>
</comment>
<gene>
    <name evidence="2" type="ORF">SLS63_012392</name>
</gene>
<feature type="compositionally biased region" description="Gly residues" evidence="1">
    <location>
        <begin position="134"/>
        <end position="146"/>
    </location>
</feature>
<feature type="region of interest" description="Disordered" evidence="1">
    <location>
        <begin position="124"/>
        <end position="155"/>
    </location>
</feature>